<evidence type="ECO:0000313" key="3">
    <source>
        <dbReference type="Proteomes" id="UP001206925"/>
    </source>
</evidence>
<name>A0AAD5D2V2_AMBAR</name>
<keyword evidence="1" id="KW-0812">Transmembrane</keyword>
<keyword evidence="1" id="KW-1133">Transmembrane helix</keyword>
<dbReference type="Proteomes" id="UP001206925">
    <property type="component" value="Unassembled WGS sequence"/>
</dbReference>
<feature type="transmembrane region" description="Helical" evidence="1">
    <location>
        <begin position="48"/>
        <end position="75"/>
    </location>
</feature>
<keyword evidence="3" id="KW-1185">Reference proteome</keyword>
<reference evidence="2" key="1">
    <citation type="submission" date="2022-06" db="EMBL/GenBank/DDBJ databases">
        <title>Uncovering the hologenomic basis of an extraordinary plant invasion.</title>
        <authorList>
            <person name="Bieker V.C."/>
            <person name="Martin M.D."/>
            <person name="Gilbert T."/>
            <person name="Hodgins K."/>
            <person name="Battlay P."/>
            <person name="Petersen B."/>
            <person name="Wilson J."/>
        </authorList>
    </citation>
    <scope>NUCLEOTIDE SEQUENCE</scope>
    <source>
        <strain evidence="2">AA19_3_7</strain>
        <tissue evidence="2">Leaf</tissue>
    </source>
</reference>
<dbReference type="EMBL" id="JAMZMK010006063">
    <property type="protein sequence ID" value="KAI7750905.1"/>
    <property type="molecule type" value="Genomic_DNA"/>
</dbReference>
<evidence type="ECO:0000256" key="1">
    <source>
        <dbReference type="SAM" id="Phobius"/>
    </source>
</evidence>
<protein>
    <submittedName>
        <fullName evidence="2">Uncharacterized protein</fullName>
    </submittedName>
</protein>
<sequence>MDIFVPWGFVVCSLPWLFVVDGSFTVTSRTDTSSRHVWDVVVNKPTTIIHGGAAIVVIWISAIFIGIVNFVPLLFYSSGNAPYVGSSGCMGTPFGVGLYYPVRADGERCCET</sequence>
<accession>A0AAD5D2V2</accession>
<proteinExistence type="predicted"/>
<feature type="transmembrane region" description="Helical" evidence="1">
    <location>
        <begin position="6"/>
        <end position="27"/>
    </location>
</feature>
<evidence type="ECO:0000313" key="2">
    <source>
        <dbReference type="EMBL" id="KAI7750905.1"/>
    </source>
</evidence>
<keyword evidence="1" id="KW-0472">Membrane</keyword>
<organism evidence="2 3">
    <name type="scientific">Ambrosia artemisiifolia</name>
    <name type="common">Common ragweed</name>
    <dbReference type="NCBI Taxonomy" id="4212"/>
    <lineage>
        <taxon>Eukaryota</taxon>
        <taxon>Viridiplantae</taxon>
        <taxon>Streptophyta</taxon>
        <taxon>Embryophyta</taxon>
        <taxon>Tracheophyta</taxon>
        <taxon>Spermatophyta</taxon>
        <taxon>Magnoliopsida</taxon>
        <taxon>eudicotyledons</taxon>
        <taxon>Gunneridae</taxon>
        <taxon>Pentapetalae</taxon>
        <taxon>asterids</taxon>
        <taxon>campanulids</taxon>
        <taxon>Asterales</taxon>
        <taxon>Asteraceae</taxon>
        <taxon>Asteroideae</taxon>
        <taxon>Heliantheae alliance</taxon>
        <taxon>Heliantheae</taxon>
        <taxon>Ambrosia</taxon>
    </lineage>
</organism>
<gene>
    <name evidence="2" type="ORF">M8C21_024906</name>
</gene>
<dbReference type="AlphaFoldDB" id="A0AAD5D2V2"/>
<comment type="caution">
    <text evidence="2">The sequence shown here is derived from an EMBL/GenBank/DDBJ whole genome shotgun (WGS) entry which is preliminary data.</text>
</comment>